<dbReference type="EMBL" id="HBGY01008871">
    <property type="protein sequence ID" value="CAD9566724.1"/>
    <property type="molecule type" value="Transcribed_RNA"/>
</dbReference>
<dbReference type="InterPro" id="IPR052436">
    <property type="entry name" value="LTO1_adapter"/>
</dbReference>
<proteinExistence type="predicted"/>
<accession>A0A7S2NYI5</accession>
<reference evidence="1" key="1">
    <citation type="submission" date="2021-01" db="EMBL/GenBank/DDBJ databases">
        <authorList>
            <person name="Corre E."/>
            <person name="Pelletier E."/>
            <person name="Niang G."/>
            <person name="Scheremetjew M."/>
            <person name="Finn R."/>
            <person name="Kale V."/>
            <person name="Holt S."/>
            <person name="Cochrane G."/>
            <person name="Meng A."/>
            <person name="Brown T."/>
            <person name="Cohen L."/>
        </authorList>
    </citation>
    <scope>NUCLEOTIDE SEQUENCE</scope>
    <source>
        <strain evidence="1">B650</strain>
    </source>
</reference>
<evidence type="ECO:0008006" key="2">
    <source>
        <dbReference type="Google" id="ProtNLM"/>
    </source>
</evidence>
<dbReference type="PANTHER" id="PTHR28532">
    <property type="entry name" value="GEO13458P1"/>
    <property type="match status" value="1"/>
</dbReference>
<gene>
    <name evidence="1" type="ORF">LDAN0321_LOCUS5598</name>
</gene>
<name>A0A7S2NYI5_9STRA</name>
<protein>
    <recommendedName>
        <fullName evidence="2">Essential protein Yae1 N-terminal domain-containing protein</fullName>
    </recommendedName>
</protein>
<organism evidence="1">
    <name type="scientific">Leptocylindrus danicus</name>
    <dbReference type="NCBI Taxonomy" id="163516"/>
    <lineage>
        <taxon>Eukaryota</taxon>
        <taxon>Sar</taxon>
        <taxon>Stramenopiles</taxon>
        <taxon>Ochrophyta</taxon>
        <taxon>Bacillariophyta</taxon>
        <taxon>Coscinodiscophyceae</taxon>
        <taxon>Chaetocerotophycidae</taxon>
        <taxon>Leptocylindrales</taxon>
        <taxon>Leptocylindraceae</taxon>
        <taxon>Leptocylindrus</taxon>
    </lineage>
</organism>
<sequence length="185" mass="20610">MSTSAAGTDDFLDSALDPYQHCADAGRRDGEAAGLARGFTEGRNLGMKKSWEFRFELGYYAGFVEFVATEQGMDAKKAGCKFEEHVTSSGSTKEERLERNINGILHAIEEFPTSDDLQRASNDEEDDDSHQLDLPIQIQRIRAKFKLLLIQLGLPPTFSLANILNKQENKNSETSEAGEHANFDF</sequence>
<dbReference type="PANTHER" id="PTHR28532:SF1">
    <property type="entry name" value="ORAL CANCER OVEREXPRESSED 1"/>
    <property type="match status" value="1"/>
</dbReference>
<evidence type="ECO:0000313" key="1">
    <source>
        <dbReference type="EMBL" id="CAD9566724.1"/>
    </source>
</evidence>
<dbReference type="AlphaFoldDB" id="A0A7S2NYI5"/>